<dbReference type="EMBL" id="HE576759">
    <property type="protein sequence ID" value="CCC71417.1"/>
    <property type="molecule type" value="Genomic_DNA"/>
</dbReference>
<feature type="region of interest" description="Disordered" evidence="1">
    <location>
        <begin position="638"/>
        <end position="708"/>
    </location>
</feature>
<dbReference type="RefSeq" id="XP_003677766.1">
    <property type="nucleotide sequence ID" value="XM_003677718.1"/>
</dbReference>
<dbReference type="GO" id="GO:0031929">
    <property type="term" value="P:TOR signaling"/>
    <property type="evidence" value="ECO:0007669"/>
    <property type="project" value="InterPro"/>
</dbReference>
<dbReference type="Proteomes" id="UP000001640">
    <property type="component" value="Chromosome 8"/>
</dbReference>
<organism evidence="2 3">
    <name type="scientific">Naumovozyma castellii</name>
    <name type="common">Yeast</name>
    <name type="synonym">Saccharomyces castellii</name>
    <dbReference type="NCBI Taxonomy" id="27288"/>
    <lineage>
        <taxon>Eukaryota</taxon>
        <taxon>Fungi</taxon>
        <taxon>Dikarya</taxon>
        <taxon>Ascomycota</taxon>
        <taxon>Saccharomycotina</taxon>
        <taxon>Saccharomycetes</taxon>
        <taxon>Saccharomycetales</taxon>
        <taxon>Saccharomycetaceae</taxon>
        <taxon>Naumovozyma</taxon>
    </lineage>
</organism>
<dbReference type="STRING" id="1064592.G0VIU0"/>
<name>G0VIU0_NAUCA</name>
<dbReference type="PANTHER" id="PTHR22794:SF2">
    <property type="entry name" value="THAP DOMAIN-CONTAINING PROTEIN 11"/>
    <property type="match status" value="1"/>
</dbReference>
<feature type="region of interest" description="Disordered" evidence="1">
    <location>
        <begin position="274"/>
        <end position="308"/>
    </location>
</feature>
<keyword evidence="3" id="KW-1185">Reference proteome</keyword>
<sequence length="708" mass="79612">MVHRGRSLRSETEPHTGSSNVKQFRQFTTRSRAKSTASFKGLRRVLTHDGTFDEGHGRHSSFQKCKSSDALSRKRVISGLSMTTLTRVKSNPGSVVSPTRDVIGNFGGIKPTRSKSTHSVLNLQEIAERFNREGGAKDDSSVDEDEDEDEQEEEVDYFSDDSEKEKPNNHENAGPISYKPPSKFIKEEDKVDGANIENVSIRSTDNDTKNVGSQPVIVEDDHIDHSNLNEIDVGNVIEPSLHTLTRQGSMFANLPKKVTDKEKIVLDKIDTSNDSSANAGPATRIANFENDNNNLFDKPPMDTNKNNNKVSKEKYIPTMILSQSTGMERTFEGPPSIQNSLANVLDSPIDKTSNEPIDNGDKLNDVNNSNNIQTTIKEEIPRKDFKPTPRINTLNVTNTSAGQQHTFSSSISSLTNNLQHAIGNQTLLGNHYTLPNVRMNNANVSNIHKKPSQNQLLRTDSTTQNGITSDLSTSLKGKDSNIPKKFNNFQQFLKSEDVDDDSRTQRKLWLQRESSIMDLSLQNDNNNPDAIFMASNVEVKREFERISHEYINIKRFSNPLNEALSRLENGKKPLGIKQKGTQNNLERRTPPNSMFSNYMSSSKPTDEVILPELQNTKIQRILSSMWREESSLFIKDNNPLNRISHSSNMSTNSLRPRSTSNKHYSSQNVRHSLRGPGSSTNLHHQRVVNSLQPTTRAVNRRMENHQQR</sequence>
<dbReference type="GeneID" id="96905096"/>
<dbReference type="GO" id="GO:0031931">
    <property type="term" value="C:TORC1 complex"/>
    <property type="evidence" value="ECO:0007669"/>
    <property type="project" value="EnsemblFungi"/>
</dbReference>
<accession>G0VIU0</accession>
<dbReference type="AlphaFoldDB" id="G0VIU0"/>
<dbReference type="KEGG" id="ncs:NCAS_0H01070"/>
<feature type="region of interest" description="Disordered" evidence="1">
    <location>
        <begin position="572"/>
        <end position="603"/>
    </location>
</feature>
<dbReference type="OrthoDB" id="5430106at2759"/>
<reference evidence="2 3" key="1">
    <citation type="journal article" date="2011" name="Proc. Natl. Acad. Sci. U.S.A.">
        <title>Evolutionary erosion of yeast sex chromosomes by mating-type switching accidents.</title>
        <authorList>
            <person name="Gordon J.L."/>
            <person name="Armisen D."/>
            <person name="Proux-Wera E."/>
            <person name="Oheigeartaigh S.S."/>
            <person name="Byrne K.P."/>
            <person name="Wolfe K.H."/>
        </authorList>
    </citation>
    <scope>NUCLEOTIDE SEQUENCE [LARGE SCALE GENOMIC DNA]</scope>
    <source>
        <strain evidence="3">ATCC 76901 / BCRC 22586 / CBS 4309 / NBRC 1992 / NRRL Y-12630</strain>
    </source>
</reference>
<dbReference type="FunCoup" id="G0VIU0">
    <property type="interactions" value="183"/>
</dbReference>
<evidence type="ECO:0000313" key="2">
    <source>
        <dbReference type="EMBL" id="CCC71417.1"/>
    </source>
</evidence>
<dbReference type="InterPro" id="IPR018857">
    <property type="entry name" value="TORC1_cplx_su_TCO89"/>
</dbReference>
<dbReference type="GO" id="GO:0001558">
    <property type="term" value="P:regulation of cell growth"/>
    <property type="evidence" value="ECO:0007669"/>
    <property type="project" value="EnsemblFungi"/>
</dbReference>
<feature type="region of interest" description="Disordered" evidence="1">
    <location>
        <begin position="129"/>
        <end position="183"/>
    </location>
</feature>
<reference key="2">
    <citation type="submission" date="2011-08" db="EMBL/GenBank/DDBJ databases">
        <title>Genome sequence of Naumovozyma castellii.</title>
        <authorList>
            <person name="Gordon J.L."/>
            <person name="Armisen D."/>
            <person name="Proux-Wera E."/>
            <person name="OhEigeartaigh S.S."/>
            <person name="Byrne K.P."/>
            <person name="Wolfe K.H."/>
        </authorList>
    </citation>
    <scope>NUCLEOTIDE SEQUENCE</scope>
    <source>
        <strain>Type strain:CBS 4309</strain>
    </source>
</reference>
<dbReference type="HOGENOM" id="CLU_023420_0_0_1"/>
<dbReference type="InParanoid" id="G0VIU0"/>
<feature type="compositionally biased region" description="Basic and acidic residues" evidence="1">
    <location>
        <begin position="129"/>
        <end position="140"/>
    </location>
</feature>
<protein>
    <recommendedName>
        <fullName evidence="4">Tco89p</fullName>
    </recommendedName>
</protein>
<dbReference type="PANTHER" id="PTHR22794">
    <property type="entry name" value="THAP DOMAIN PROTEIN 11"/>
    <property type="match status" value="1"/>
</dbReference>
<feature type="region of interest" description="Disordered" evidence="1">
    <location>
        <begin position="1"/>
        <end position="38"/>
    </location>
</feature>
<evidence type="ECO:0000313" key="3">
    <source>
        <dbReference type="Proteomes" id="UP000001640"/>
    </source>
</evidence>
<feature type="compositionally biased region" description="Polar residues" evidence="1">
    <location>
        <begin position="677"/>
        <end position="697"/>
    </location>
</feature>
<evidence type="ECO:0000256" key="1">
    <source>
        <dbReference type="SAM" id="MobiDB-lite"/>
    </source>
</evidence>
<feature type="compositionally biased region" description="Acidic residues" evidence="1">
    <location>
        <begin position="141"/>
        <end position="160"/>
    </location>
</feature>
<proteinExistence type="predicted"/>
<feature type="compositionally biased region" description="Polar residues" evidence="1">
    <location>
        <begin position="638"/>
        <end position="670"/>
    </location>
</feature>
<dbReference type="Pfam" id="PF10452">
    <property type="entry name" value="TCO89"/>
    <property type="match status" value="1"/>
</dbReference>
<feature type="compositionally biased region" description="Polar residues" evidence="1">
    <location>
        <begin position="15"/>
        <end position="38"/>
    </location>
</feature>
<dbReference type="GO" id="GO:0000329">
    <property type="term" value="C:fungal-type vacuole membrane"/>
    <property type="evidence" value="ECO:0007669"/>
    <property type="project" value="EnsemblFungi"/>
</dbReference>
<gene>
    <name evidence="2" type="primary">NCAS0H01070</name>
    <name evidence="2" type="ordered locus">NCAS_0H01070</name>
</gene>
<dbReference type="GO" id="GO:0009651">
    <property type="term" value="P:response to salt stress"/>
    <property type="evidence" value="ECO:0007669"/>
    <property type="project" value="EnsemblFungi"/>
</dbReference>
<dbReference type="GO" id="GO:0006071">
    <property type="term" value="P:glycerol metabolic process"/>
    <property type="evidence" value="ECO:0007669"/>
    <property type="project" value="EnsemblFungi"/>
</dbReference>
<dbReference type="eggNOG" id="ENOG502QR2V">
    <property type="taxonomic scope" value="Eukaryota"/>
</dbReference>
<dbReference type="OMA" id="RISHEYT"/>
<dbReference type="GO" id="GO:0031505">
    <property type="term" value="P:fungal-type cell wall organization"/>
    <property type="evidence" value="ECO:0007669"/>
    <property type="project" value="EnsemblFungi"/>
</dbReference>
<feature type="compositionally biased region" description="Polar residues" evidence="1">
    <location>
        <begin position="579"/>
        <end position="603"/>
    </location>
</feature>
<evidence type="ECO:0008006" key="4">
    <source>
        <dbReference type="Google" id="ProtNLM"/>
    </source>
</evidence>